<dbReference type="Proteomes" id="UP000620124">
    <property type="component" value="Unassembled WGS sequence"/>
</dbReference>
<feature type="compositionally biased region" description="Polar residues" evidence="1">
    <location>
        <begin position="395"/>
        <end position="404"/>
    </location>
</feature>
<evidence type="ECO:0000313" key="3">
    <source>
        <dbReference type="EMBL" id="KAF7329007.1"/>
    </source>
</evidence>
<dbReference type="AlphaFoldDB" id="A0A8H7CAC2"/>
<keyword evidence="2" id="KW-0812">Transmembrane</keyword>
<evidence type="ECO:0000313" key="4">
    <source>
        <dbReference type="Proteomes" id="UP000620124"/>
    </source>
</evidence>
<feature type="region of interest" description="Disordered" evidence="1">
    <location>
        <begin position="1"/>
        <end position="34"/>
    </location>
</feature>
<evidence type="ECO:0000256" key="2">
    <source>
        <dbReference type="SAM" id="Phobius"/>
    </source>
</evidence>
<proteinExistence type="predicted"/>
<dbReference type="EMBL" id="JACAZI010000034">
    <property type="protein sequence ID" value="KAF7329007.1"/>
    <property type="molecule type" value="Genomic_DNA"/>
</dbReference>
<comment type="caution">
    <text evidence="3">The sequence shown here is derived from an EMBL/GenBank/DDBJ whole genome shotgun (WGS) entry which is preliminary data.</text>
</comment>
<feature type="region of interest" description="Disordered" evidence="1">
    <location>
        <begin position="374"/>
        <end position="429"/>
    </location>
</feature>
<evidence type="ECO:0000256" key="1">
    <source>
        <dbReference type="SAM" id="MobiDB-lite"/>
    </source>
</evidence>
<protein>
    <submittedName>
        <fullName evidence="3">Uncharacterized protein</fullName>
    </submittedName>
</protein>
<dbReference type="OrthoDB" id="2527908at2759"/>
<keyword evidence="2" id="KW-1133">Transmembrane helix</keyword>
<feature type="compositionally biased region" description="Polar residues" evidence="1">
    <location>
        <begin position="1"/>
        <end position="10"/>
    </location>
</feature>
<name>A0A8H7CAC2_9AGAR</name>
<reference evidence="3" key="1">
    <citation type="submission" date="2020-05" db="EMBL/GenBank/DDBJ databases">
        <title>Mycena genomes resolve the evolution of fungal bioluminescence.</title>
        <authorList>
            <person name="Tsai I.J."/>
        </authorList>
    </citation>
    <scope>NUCLEOTIDE SEQUENCE</scope>
    <source>
        <strain evidence="3">CCC161011</strain>
    </source>
</reference>
<feature type="transmembrane region" description="Helical" evidence="2">
    <location>
        <begin position="40"/>
        <end position="58"/>
    </location>
</feature>
<organism evidence="3 4">
    <name type="scientific">Mycena venus</name>
    <dbReference type="NCBI Taxonomy" id="2733690"/>
    <lineage>
        <taxon>Eukaryota</taxon>
        <taxon>Fungi</taxon>
        <taxon>Dikarya</taxon>
        <taxon>Basidiomycota</taxon>
        <taxon>Agaricomycotina</taxon>
        <taxon>Agaricomycetes</taxon>
        <taxon>Agaricomycetidae</taxon>
        <taxon>Agaricales</taxon>
        <taxon>Marasmiineae</taxon>
        <taxon>Mycenaceae</taxon>
        <taxon>Mycena</taxon>
    </lineage>
</organism>
<feature type="compositionally biased region" description="Low complexity" evidence="1">
    <location>
        <begin position="419"/>
        <end position="428"/>
    </location>
</feature>
<feature type="region of interest" description="Disordered" evidence="1">
    <location>
        <begin position="489"/>
        <end position="543"/>
    </location>
</feature>
<gene>
    <name evidence="3" type="ORF">MVEN_02530800</name>
</gene>
<dbReference type="Gene3D" id="1.20.5.510">
    <property type="entry name" value="Single helix bin"/>
    <property type="match status" value="1"/>
</dbReference>
<keyword evidence="4" id="KW-1185">Reference proteome</keyword>
<keyword evidence="2" id="KW-0472">Membrane</keyword>
<sequence length="543" mass="56484">MSSKSASRTPSGPGAALKSTPHGGSSDSFRSRSQRPAMNFGPVATLLTFLVLSCIIAPCRAQTNKIFQWQFAGNALSSSLPSCRSFQIQVKPFNPANNTHGVPPFYMMAFAIGGTPSTTLIGTDESNLQWTVNQPVGKSFERSQLLLQVVDSQGSSGGVPPNLFTVVAGQTTQCIPAASNDPPFTVEANVTDTLTTCQPWGITIKGGVPPYNLTLAAINSPVVTNVTMGPADDHFTFIDRADPNTQLIAAISDLTGRWAVGTPIVKTKGSSNVDCIGLVSSSGNSTVIEAQEKAALATSNARKKTAVVAGVVVTLIVLLLLAAVGVYLYMRRRKMQERSPRQFEAGIEAGIEGSSTEAFQETGTQVLSINAFIAPPSPTATSQPRSPKSPGPSVLSHSVSTSAPSAGPSARRNVAAPESNSSFSSAGSGLVVRNPNLGRAAAFTSFPSASVRRSAKEIEAGLSTAHSIDSEYYDDSSIGSRSIERSRSAAVAGPSAGRGLPTPARSASVGASAAPGEEIIFQHQDAGIVRELPPPYADRGRDP</sequence>
<feature type="transmembrane region" description="Helical" evidence="2">
    <location>
        <begin position="306"/>
        <end position="329"/>
    </location>
</feature>
<accession>A0A8H7CAC2</accession>